<feature type="binding site" evidence="4">
    <location>
        <position position="100"/>
    </location>
    <ligand>
        <name>a divalent metal cation</name>
        <dbReference type="ChEBI" id="CHEBI:60240"/>
        <label>1</label>
    </ligand>
</feature>
<dbReference type="GO" id="GO:0016788">
    <property type="term" value="F:hydrolase activity, acting on ester bonds"/>
    <property type="evidence" value="ECO:0007669"/>
    <property type="project" value="InterPro"/>
</dbReference>
<reference evidence="5 6" key="1">
    <citation type="journal article" date="2018" name="Nat. Biotechnol.">
        <title>A standardized bacterial taxonomy based on genome phylogeny substantially revises the tree of life.</title>
        <authorList>
            <person name="Parks D.H."/>
            <person name="Chuvochina M."/>
            <person name="Waite D.W."/>
            <person name="Rinke C."/>
            <person name="Skarshewski A."/>
            <person name="Chaumeil P.A."/>
            <person name="Hugenholtz P."/>
        </authorList>
    </citation>
    <scope>NUCLEOTIDE SEQUENCE [LARGE SCALE GENOMIC DNA]</scope>
    <source>
        <strain evidence="5">UBA9360</strain>
    </source>
</reference>
<gene>
    <name evidence="5" type="ORF">DCR58_06890</name>
</gene>
<organism evidence="5 6">
    <name type="scientific">Idiomarina baltica</name>
    <dbReference type="NCBI Taxonomy" id="190892"/>
    <lineage>
        <taxon>Bacteria</taxon>
        <taxon>Pseudomonadati</taxon>
        <taxon>Pseudomonadota</taxon>
        <taxon>Gammaproteobacteria</taxon>
        <taxon>Alteromonadales</taxon>
        <taxon>Idiomarinaceae</taxon>
        <taxon>Idiomarina</taxon>
    </lineage>
</organism>
<dbReference type="CDD" id="cd01310">
    <property type="entry name" value="TatD_DNAse"/>
    <property type="match status" value="1"/>
</dbReference>
<evidence type="ECO:0000256" key="1">
    <source>
        <dbReference type="ARBA" id="ARBA00009275"/>
    </source>
</evidence>
<comment type="similarity">
    <text evidence="1">Belongs to the metallo-dependent hydrolases superfamily. TatD-type hydrolase family.</text>
</comment>
<comment type="caution">
    <text evidence="5">The sequence shown here is derived from an EMBL/GenBank/DDBJ whole genome shotgun (WGS) entry which is preliminary data.</text>
</comment>
<dbReference type="GO" id="GO:0046872">
    <property type="term" value="F:metal ion binding"/>
    <property type="evidence" value="ECO:0007669"/>
    <property type="project" value="UniProtKB-KW"/>
</dbReference>
<feature type="binding site" evidence="4">
    <location>
        <position position="9"/>
    </location>
    <ligand>
        <name>a divalent metal cation</name>
        <dbReference type="ChEBI" id="CHEBI:60240"/>
        <label>1</label>
    </ligand>
</feature>
<keyword evidence="2 4" id="KW-0479">Metal-binding</keyword>
<dbReference type="PANTHER" id="PTHR46124:SF3">
    <property type="entry name" value="HYDROLASE"/>
    <property type="match status" value="1"/>
</dbReference>
<evidence type="ECO:0000256" key="3">
    <source>
        <dbReference type="ARBA" id="ARBA00022801"/>
    </source>
</evidence>
<proteinExistence type="inferred from homology"/>
<dbReference type="AlphaFoldDB" id="A0A348WPN3"/>
<name>A0A348WPN3_9GAMM</name>
<dbReference type="InterPro" id="IPR018228">
    <property type="entry name" value="DNase_TatD-rel_CS"/>
</dbReference>
<evidence type="ECO:0000256" key="4">
    <source>
        <dbReference type="PIRSR" id="PIRSR005902-1"/>
    </source>
</evidence>
<dbReference type="PROSITE" id="PS01137">
    <property type="entry name" value="TATD_1"/>
    <property type="match status" value="1"/>
</dbReference>
<dbReference type="STRING" id="314276.OS145_10025"/>
<dbReference type="SUPFAM" id="SSF51556">
    <property type="entry name" value="Metallo-dependent hydrolases"/>
    <property type="match status" value="1"/>
</dbReference>
<dbReference type="Proteomes" id="UP000262878">
    <property type="component" value="Unassembled WGS sequence"/>
</dbReference>
<dbReference type="GO" id="GO:0005829">
    <property type="term" value="C:cytosol"/>
    <property type="evidence" value="ECO:0007669"/>
    <property type="project" value="TreeGrafter"/>
</dbReference>
<sequence length="257" mass="28942">MRLYDTHCHLDFSAFDKDRSQVVAGAQRVGVERFMLLGITEQQWSNLIKLCDDFSPAFRFSLGLHPYFIHQHQSTHINALASCFESLSDSARARCQAIGEIGLDATCEQPKLQKALLDQQLVLAKNYQLPVILHHRKTLDELLKSVREKRVEHGVVHAFSGSYEQAAAWVDQGFKLGIGGTITYERAKKTRDAIQRIGVEHLVLETDAPDMPLCGYQGRRNEPKRVAQVLESLAKLLETSTEAISPVLWKNSTALFN</sequence>
<dbReference type="PANTHER" id="PTHR46124">
    <property type="entry name" value="D-AMINOACYL-TRNA DEACYLASE"/>
    <property type="match status" value="1"/>
</dbReference>
<dbReference type="InterPro" id="IPR001130">
    <property type="entry name" value="TatD-like"/>
</dbReference>
<dbReference type="RefSeq" id="WP_272977785.1">
    <property type="nucleotide sequence ID" value="NZ_DAIRLQ010000005.1"/>
</dbReference>
<feature type="binding site" evidence="4">
    <location>
        <position position="134"/>
    </location>
    <ligand>
        <name>a divalent metal cation</name>
        <dbReference type="ChEBI" id="CHEBI:60240"/>
        <label>2</label>
    </ligand>
</feature>
<evidence type="ECO:0000256" key="2">
    <source>
        <dbReference type="ARBA" id="ARBA00022723"/>
    </source>
</evidence>
<feature type="binding site" evidence="4">
    <location>
        <position position="7"/>
    </location>
    <ligand>
        <name>a divalent metal cation</name>
        <dbReference type="ChEBI" id="CHEBI:60240"/>
        <label>1</label>
    </ligand>
</feature>
<dbReference type="Gene3D" id="3.20.20.140">
    <property type="entry name" value="Metal-dependent hydrolases"/>
    <property type="match status" value="1"/>
</dbReference>
<dbReference type="PROSITE" id="PS01090">
    <property type="entry name" value="TATD_2"/>
    <property type="match status" value="1"/>
</dbReference>
<evidence type="ECO:0000313" key="5">
    <source>
        <dbReference type="EMBL" id="HAR56495.1"/>
    </source>
</evidence>
<feature type="binding site" evidence="4">
    <location>
        <position position="207"/>
    </location>
    <ligand>
        <name>a divalent metal cation</name>
        <dbReference type="ChEBI" id="CHEBI:60240"/>
        <label>1</label>
    </ligand>
</feature>
<dbReference type="InterPro" id="IPR032466">
    <property type="entry name" value="Metal_Hydrolase"/>
</dbReference>
<evidence type="ECO:0000313" key="6">
    <source>
        <dbReference type="Proteomes" id="UP000262878"/>
    </source>
</evidence>
<dbReference type="FunFam" id="3.20.20.140:FF:000005">
    <property type="entry name" value="TatD family hydrolase"/>
    <property type="match status" value="1"/>
</dbReference>
<keyword evidence="3" id="KW-0378">Hydrolase</keyword>
<feature type="binding site" evidence="4">
    <location>
        <position position="157"/>
    </location>
    <ligand>
        <name>a divalent metal cation</name>
        <dbReference type="ChEBI" id="CHEBI:60240"/>
        <label>2</label>
    </ligand>
</feature>
<dbReference type="PIRSF" id="PIRSF005902">
    <property type="entry name" value="DNase_TatD"/>
    <property type="match status" value="1"/>
</dbReference>
<dbReference type="Pfam" id="PF01026">
    <property type="entry name" value="TatD_DNase"/>
    <property type="match status" value="1"/>
</dbReference>
<accession>A0A348WPN3</accession>
<dbReference type="EMBL" id="DMUP01000160">
    <property type="protein sequence ID" value="HAR56495.1"/>
    <property type="molecule type" value="Genomic_DNA"/>
</dbReference>
<protein>
    <submittedName>
        <fullName evidence="5">TatD family deoxyribonuclease</fullName>
    </submittedName>
</protein>